<keyword evidence="7 9" id="KW-0464">Manganese</keyword>
<comment type="similarity">
    <text evidence="4 9">Belongs to the BPG-independent phosphoglycerate mutase family.</text>
</comment>
<feature type="binding site" evidence="9 13">
    <location>
        <position position="23"/>
    </location>
    <ligand>
        <name>Mn(2+)</name>
        <dbReference type="ChEBI" id="CHEBI:29035"/>
        <label>2</label>
    </ligand>
</feature>
<dbReference type="Gene3D" id="3.40.720.10">
    <property type="entry name" value="Alkaline Phosphatase, subunit A"/>
    <property type="match status" value="1"/>
</dbReference>
<dbReference type="GO" id="GO:0006096">
    <property type="term" value="P:glycolytic process"/>
    <property type="evidence" value="ECO:0007669"/>
    <property type="project" value="UniProtKB-UniRule"/>
</dbReference>
<dbReference type="SUPFAM" id="SSF53649">
    <property type="entry name" value="Alkaline phosphatase-like"/>
    <property type="match status" value="1"/>
</dbReference>
<proteinExistence type="inferred from homology"/>
<dbReference type="PANTHER" id="PTHR31637">
    <property type="entry name" value="2,3-BISPHOSPHOGLYCERATE-INDEPENDENT PHOSPHOGLYCERATE MUTASE"/>
    <property type="match status" value="1"/>
</dbReference>
<feature type="binding site" evidence="9 12">
    <location>
        <position position="195"/>
    </location>
    <ligand>
        <name>substrate</name>
    </ligand>
</feature>
<protein>
    <recommendedName>
        <fullName evidence="9 10">2,3-bisphosphoglycerate-independent phosphoglycerate mutase</fullName>
        <shortName evidence="9">BPG-independent PGAM</shortName>
        <shortName evidence="9">Phosphoglyceromutase</shortName>
        <shortName evidence="9">iPGM</shortName>
        <ecNumber evidence="9 10">5.4.2.12</ecNumber>
    </recommendedName>
</protein>
<dbReference type="GO" id="GO:0006007">
    <property type="term" value="P:glucose catabolic process"/>
    <property type="evidence" value="ECO:0007669"/>
    <property type="project" value="InterPro"/>
</dbReference>
<evidence type="ECO:0000256" key="1">
    <source>
        <dbReference type="ARBA" id="ARBA00000370"/>
    </source>
</evidence>
<dbReference type="InterPro" id="IPR005995">
    <property type="entry name" value="Pgm_bpd_ind"/>
</dbReference>
<evidence type="ECO:0000256" key="6">
    <source>
        <dbReference type="ARBA" id="ARBA00023152"/>
    </source>
</evidence>
<dbReference type="GO" id="GO:0004619">
    <property type="term" value="F:phosphoglycerate mutase activity"/>
    <property type="evidence" value="ECO:0007669"/>
    <property type="project" value="UniProtKB-UniRule"/>
</dbReference>
<dbReference type="UniPathway" id="UPA00109">
    <property type="reaction ID" value="UER00186"/>
</dbReference>
<dbReference type="Proteomes" id="UP000321479">
    <property type="component" value="Chromosome"/>
</dbReference>
<dbReference type="GO" id="GO:0005829">
    <property type="term" value="C:cytosol"/>
    <property type="evidence" value="ECO:0007669"/>
    <property type="project" value="TreeGrafter"/>
</dbReference>
<keyword evidence="17" id="KW-1185">Reference proteome</keyword>
<dbReference type="EC" id="5.4.2.12" evidence="9 10"/>
<comment type="catalytic activity">
    <reaction evidence="1 9">
        <text>(2R)-2-phosphoglycerate = (2R)-3-phosphoglycerate</text>
        <dbReference type="Rhea" id="RHEA:15901"/>
        <dbReference type="ChEBI" id="CHEBI:58272"/>
        <dbReference type="ChEBI" id="CHEBI:58289"/>
        <dbReference type="EC" id="5.4.2.12"/>
    </reaction>
</comment>
<evidence type="ECO:0000256" key="9">
    <source>
        <dbReference type="HAMAP-Rule" id="MF_01038"/>
    </source>
</evidence>
<comment type="function">
    <text evidence="2 9">Catalyzes the interconversion of 2-phosphoglycerate and 3-phosphoglycerate.</text>
</comment>
<dbReference type="Pfam" id="PF01676">
    <property type="entry name" value="Metalloenzyme"/>
    <property type="match status" value="1"/>
</dbReference>
<feature type="active site" description="Phosphoserine intermediate" evidence="9 11">
    <location>
        <position position="73"/>
    </location>
</feature>
<feature type="binding site" evidence="9 12">
    <location>
        <position position="344"/>
    </location>
    <ligand>
        <name>substrate</name>
    </ligand>
</feature>
<dbReference type="PIRSF" id="PIRSF001492">
    <property type="entry name" value="IPGAM"/>
    <property type="match status" value="1"/>
</dbReference>
<feature type="binding site" evidence="9 12">
    <location>
        <position position="201"/>
    </location>
    <ligand>
        <name>substrate</name>
    </ligand>
</feature>
<dbReference type="InterPro" id="IPR036646">
    <property type="entry name" value="PGAM_B_sf"/>
</dbReference>
<dbReference type="InterPro" id="IPR017850">
    <property type="entry name" value="Alkaline_phosphatase_core_sf"/>
</dbReference>
<dbReference type="InterPro" id="IPR006124">
    <property type="entry name" value="Metalloenzyme"/>
</dbReference>
<dbReference type="Pfam" id="PF06415">
    <property type="entry name" value="iPGM_N"/>
    <property type="match status" value="1"/>
</dbReference>
<evidence type="ECO:0000256" key="10">
    <source>
        <dbReference type="NCBIfam" id="TIGR01307"/>
    </source>
</evidence>
<evidence type="ECO:0000313" key="17">
    <source>
        <dbReference type="Proteomes" id="UP000321479"/>
    </source>
</evidence>
<dbReference type="CDD" id="cd16010">
    <property type="entry name" value="iPGM"/>
    <property type="match status" value="1"/>
</dbReference>
<accession>A0A5B8V361</accession>
<feature type="binding site" evidence="9 13">
    <location>
        <position position="73"/>
    </location>
    <ligand>
        <name>Mn(2+)</name>
        <dbReference type="ChEBI" id="CHEBI:29035"/>
        <label>2</label>
    </ligand>
</feature>
<feature type="domain" description="BPG-independent PGAM N-terminal" evidence="15">
    <location>
        <begin position="93"/>
        <end position="307"/>
    </location>
</feature>
<evidence type="ECO:0000313" key="16">
    <source>
        <dbReference type="EMBL" id="QEC64996.1"/>
    </source>
</evidence>
<keyword evidence="6 9" id="KW-0324">Glycolysis</keyword>
<feature type="binding site" evidence="9 12">
    <location>
        <begin position="271"/>
        <end position="274"/>
    </location>
    <ligand>
        <name>substrate</name>
    </ligand>
</feature>
<feature type="binding site" evidence="9 12">
    <location>
        <position position="134"/>
    </location>
    <ligand>
        <name>substrate</name>
    </ligand>
</feature>
<evidence type="ECO:0000256" key="12">
    <source>
        <dbReference type="PIRSR" id="PIRSR001492-2"/>
    </source>
</evidence>
<dbReference type="FunFam" id="3.40.1450.10:FF:000002">
    <property type="entry name" value="2,3-bisphosphoglycerate-independent phosphoglycerate mutase"/>
    <property type="match status" value="1"/>
</dbReference>
<feature type="binding site" evidence="9 13">
    <location>
        <position position="453"/>
    </location>
    <ligand>
        <name>Mn(2+)</name>
        <dbReference type="ChEBI" id="CHEBI:29035"/>
        <label>2</label>
    </ligand>
</feature>
<feature type="binding site" evidence="9 13">
    <location>
        <position position="411"/>
    </location>
    <ligand>
        <name>Mn(2+)</name>
        <dbReference type="ChEBI" id="CHEBI:29035"/>
        <label>1</label>
    </ligand>
</feature>
<evidence type="ECO:0000256" key="4">
    <source>
        <dbReference type="ARBA" id="ARBA00008819"/>
    </source>
</evidence>
<dbReference type="InterPro" id="IPR011258">
    <property type="entry name" value="BPG-indep_PGM_N"/>
</dbReference>
<dbReference type="Gene3D" id="3.40.1450.10">
    <property type="entry name" value="BPG-independent phosphoglycerate mutase, domain B"/>
    <property type="match status" value="1"/>
</dbReference>
<evidence type="ECO:0000256" key="5">
    <source>
        <dbReference type="ARBA" id="ARBA00022723"/>
    </source>
</evidence>
<keyword evidence="8 9" id="KW-0413">Isomerase</keyword>
<comment type="subunit">
    <text evidence="9">Monomer.</text>
</comment>
<sequence length="517" mass="57191">MLKRCLYICIVEKQKKVVLIILDGWGYGRNDKSNAIYAANTPFFDSLLKKYPNSKLEASGTSVGLPAGQMGNSEVGHMNLGAGRVVYQELGRIHKAVDDNEFVTNPVLKEAFEYAKQNGKDVHFIGLVSDGGVHSHIRHLEGLCDATGKFGLENVYIHAFLDGRDTDPNSGVKFIGELEDHIKNTSCRLASAIGRYYAMDRDNRWERVKKAYDLLVNGTGKPTQSVSDSIKESYEAGVTDEFVDPIVKTSESGEPLAVIKNDDVVICFNFRTDRGREITQALTQKSFPEQNMHPLNLHYITMTTYDETFKNVRVVFQKDDLTKTLGEILQDAGKNQIRIAETEKYPHVTFFFSGGREKEFDNEKRLLVPSPKVATYDLQPEMSAEGIRDAIIPELKSGWPDVVILNFANTDMVGHTGVFEAVMKAAETADQCTQAVVETGIENGYSFIIIADHGNADYMINDDGSPNTAHTTNLVPCIVIDDDVKEVKDGKLGDIAPTILKIIGVPIPAEMTGNVLV</sequence>
<evidence type="ECO:0000259" key="14">
    <source>
        <dbReference type="Pfam" id="PF01676"/>
    </source>
</evidence>
<gene>
    <name evidence="9" type="primary">gpmI</name>
    <name evidence="16" type="ORF">FRZ54_21290</name>
</gene>
<organism evidence="16 17">
    <name type="scientific">Mucilaginibacter ginsenosidivorans</name>
    <dbReference type="NCBI Taxonomy" id="398053"/>
    <lineage>
        <taxon>Bacteria</taxon>
        <taxon>Pseudomonadati</taxon>
        <taxon>Bacteroidota</taxon>
        <taxon>Sphingobacteriia</taxon>
        <taxon>Sphingobacteriales</taxon>
        <taxon>Sphingobacteriaceae</taxon>
        <taxon>Mucilaginibacter</taxon>
    </lineage>
</organism>
<dbReference type="EMBL" id="CP042436">
    <property type="protein sequence ID" value="QEC64996.1"/>
    <property type="molecule type" value="Genomic_DNA"/>
</dbReference>
<evidence type="ECO:0000256" key="8">
    <source>
        <dbReference type="ARBA" id="ARBA00023235"/>
    </source>
</evidence>
<dbReference type="OrthoDB" id="9800863at2"/>
<feature type="domain" description="Metalloenzyme" evidence="14">
    <location>
        <begin position="15"/>
        <end position="505"/>
    </location>
</feature>
<feature type="binding site" evidence="9 13">
    <location>
        <position position="415"/>
    </location>
    <ligand>
        <name>Mn(2+)</name>
        <dbReference type="ChEBI" id="CHEBI:29035"/>
        <label>1</label>
    </ligand>
</feature>
<feature type="binding site" evidence="9 13">
    <location>
        <position position="470"/>
    </location>
    <ligand>
        <name>Mn(2+)</name>
        <dbReference type="ChEBI" id="CHEBI:29035"/>
        <label>1</label>
    </ligand>
</feature>
<evidence type="ECO:0000259" key="15">
    <source>
        <dbReference type="Pfam" id="PF06415"/>
    </source>
</evidence>
<dbReference type="AlphaFoldDB" id="A0A5B8V361"/>
<feature type="binding site" evidence="9 13">
    <location>
        <position position="452"/>
    </location>
    <ligand>
        <name>Mn(2+)</name>
        <dbReference type="ChEBI" id="CHEBI:29035"/>
        <label>2</label>
    </ligand>
</feature>
<dbReference type="KEGG" id="mgin:FRZ54_21290"/>
<reference evidence="16 17" key="1">
    <citation type="journal article" date="2017" name="Curr. Microbiol.">
        <title>Mucilaginibacter ginsenosidivorans sp. nov., Isolated from Soil of Ginseng Field.</title>
        <authorList>
            <person name="Kim M.M."/>
            <person name="Siddiqi M.Z."/>
            <person name="Im W.T."/>
        </authorList>
    </citation>
    <scope>NUCLEOTIDE SEQUENCE [LARGE SCALE GENOMIC DNA]</scope>
    <source>
        <strain evidence="16 17">Gsoil 3017</strain>
    </source>
</reference>
<dbReference type="HAMAP" id="MF_01038">
    <property type="entry name" value="GpmI"/>
    <property type="match status" value="1"/>
</dbReference>
<evidence type="ECO:0000256" key="13">
    <source>
        <dbReference type="PIRSR" id="PIRSR001492-3"/>
    </source>
</evidence>
<dbReference type="GO" id="GO:0030145">
    <property type="term" value="F:manganese ion binding"/>
    <property type="evidence" value="ECO:0007669"/>
    <property type="project" value="UniProtKB-UniRule"/>
</dbReference>
<feature type="binding site" evidence="9 12">
    <location>
        <begin position="164"/>
        <end position="165"/>
    </location>
    <ligand>
        <name>substrate</name>
    </ligand>
</feature>
<dbReference type="SUPFAM" id="SSF64158">
    <property type="entry name" value="2,3-Bisphosphoglycerate-independent phosphoglycerate mutase, substrate-binding domain"/>
    <property type="match status" value="1"/>
</dbReference>
<comment type="cofactor">
    <cofactor evidence="9">
        <name>Mn(2+)</name>
        <dbReference type="ChEBI" id="CHEBI:29035"/>
    </cofactor>
    <text evidence="9">Binds 2 manganese ions per subunit.</text>
</comment>
<comment type="pathway">
    <text evidence="3 9">Carbohydrate degradation; glycolysis; pyruvate from D-glyceraldehyde 3-phosphate: step 3/5.</text>
</comment>
<evidence type="ECO:0000256" key="11">
    <source>
        <dbReference type="PIRSR" id="PIRSR001492-1"/>
    </source>
</evidence>
<evidence type="ECO:0000256" key="2">
    <source>
        <dbReference type="ARBA" id="ARBA00002315"/>
    </source>
</evidence>
<evidence type="ECO:0000256" key="7">
    <source>
        <dbReference type="ARBA" id="ARBA00023211"/>
    </source>
</evidence>
<dbReference type="PANTHER" id="PTHR31637:SF0">
    <property type="entry name" value="2,3-BISPHOSPHOGLYCERATE-INDEPENDENT PHOSPHOGLYCERATE MUTASE"/>
    <property type="match status" value="1"/>
</dbReference>
<evidence type="ECO:0000256" key="3">
    <source>
        <dbReference type="ARBA" id="ARBA00004798"/>
    </source>
</evidence>
<dbReference type="NCBIfam" id="TIGR01307">
    <property type="entry name" value="pgm_bpd_ind"/>
    <property type="match status" value="1"/>
</dbReference>
<name>A0A5B8V361_9SPHI</name>
<keyword evidence="5 9" id="KW-0479">Metal-binding</keyword>